<dbReference type="InterPro" id="IPR011006">
    <property type="entry name" value="CheY-like_superfamily"/>
</dbReference>
<keyword evidence="1 2" id="KW-0597">Phosphoprotein</keyword>
<dbReference type="InParanoid" id="A0A152A9R7"/>
<dbReference type="CDD" id="cd17546">
    <property type="entry name" value="REC_hyHK_CKI1_RcsC-like"/>
    <property type="match status" value="1"/>
</dbReference>
<dbReference type="SMART" id="SM00448">
    <property type="entry name" value="REC"/>
    <property type="match status" value="1"/>
</dbReference>
<keyword evidence="3" id="KW-1133">Transmembrane helix</keyword>
<dbReference type="Gene3D" id="3.40.50.2300">
    <property type="match status" value="1"/>
</dbReference>
<dbReference type="InterPro" id="IPR050956">
    <property type="entry name" value="2C_system_His_kinase"/>
</dbReference>
<dbReference type="PROSITE" id="PS50110">
    <property type="entry name" value="RESPONSE_REGULATORY"/>
    <property type="match status" value="1"/>
</dbReference>
<dbReference type="SUPFAM" id="SSF52172">
    <property type="entry name" value="CheY-like"/>
    <property type="match status" value="1"/>
</dbReference>
<feature type="modified residue" description="4-aspartylphosphate" evidence="2">
    <location>
        <position position="521"/>
    </location>
</feature>
<evidence type="ECO:0000313" key="6">
    <source>
        <dbReference type="Proteomes" id="UP000076078"/>
    </source>
</evidence>
<dbReference type="OrthoDB" id="60033at2759"/>
<evidence type="ECO:0000313" key="5">
    <source>
        <dbReference type="EMBL" id="KYR02807.1"/>
    </source>
</evidence>
<dbReference type="InterPro" id="IPR001789">
    <property type="entry name" value="Sig_transdc_resp-reg_receiver"/>
</dbReference>
<dbReference type="PANTHER" id="PTHR43719">
    <property type="entry name" value="TWO-COMPONENT HISTIDINE KINASE"/>
    <property type="match status" value="1"/>
</dbReference>
<keyword evidence="3" id="KW-0472">Membrane</keyword>
<dbReference type="Pfam" id="PF00072">
    <property type="entry name" value="Response_reg"/>
    <property type="match status" value="1"/>
</dbReference>
<evidence type="ECO:0000259" key="4">
    <source>
        <dbReference type="PROSITE" id="PS50110"/>
    </source>
</evidence>
<gene>
    <name evidence="5" type="ORF">DLAC_00272</name>
</gene>
<dbReference type="GO" id="GO:0000160">
    <property type="term" value="P:phosphorelay signal transduction system"/>
    <property type="evidence" value="ECO:0007669"/>
    <property type="project" value="InterPro"/>
</dbReference>
<dbReference type="InterPro" id="IPR006553">
    <property type="entry name" value="Leu-rich_rpt_Cys-con_subtyp"/>
</dbReference>
<dbReference type="Proteomes" id="UP000076078">
    <property type="component" value="Unassembled WGS sequence"/>
</dbReference>
<dbReference type="PANTHER" id="PTHR43719:SF32">
    <property type="entry name" value="RESPONSE REGULATORY DOMAIN-CONTAINING PROTEIN"/>
    <property type="match status" value="1"/>
</dbReference>
<evidence type="ECO:0000256" key="1">
    <source>
        <dbReference type="ARBA" id="ARBA00022553"/>
    </source>
</evidence>
<dbReference type="SUPFAM" id="SSF52047">
    <property type="entry name" value="RNI-like"/>
    <property type="match status" value="1"/>
</dbReference>
<dbReference type="SMART" id="SM00367">
    <property type="entry name" value="LRR_CC"/>
    <property type="match status" value="3"/>
</dbReference>
<dbReference type="AlphaFoldDB" id="A0A152A9R7"/>
<evidence type="ECO:0000256" key="2">
    <source>
        <dbReference type="PROSITE-ProRule" id="PRU00169"/>
    </source>
</evidence>
<protein>
    <recommendedName>
        <fullName evidence="4">Response regulatory domain-containing protein</fullName>
    </recommendedName>
</protein>
<feature type="domain" description="Response regulatory" evidence="4">
    <location>
        <begin position="471"/>
        <end position="600"/>
    </location>
</feature>
<evidence type="ECO:0000256" key="3">
    <source>
        <dbReference type="SAM" id="Phobius"/>
    </source>
</evidence>
<accession>A0A152A9R7</accession>
<dbReference type="STRING" id="361077.A0A152A9R7"/>
<dbReference type="Gene3D" id="3.80.10.10">
    <property type="entry name" value="Ribonuclease Inhibitor"/>
    <property type="match status" value="1"/>
</dbReference>
<name>A0A152A9R7_TIELA</name>
<reference evidence="5 6" key="1">
    <citation type="submission" date="2015-12" db="EMBL/GenBank/DDBJ databases">
        <title>Dictyostelia acquired genes for synthesis and detection of signals that induce cell-type specialization by lateral gene transfer from prokaryotes.</title>
        <authorList>
            <person name="Gloeckner G."/>
            <person name="Schaap P."/>
        </authorList>
    </citation>
    <scope>NUCLEOTIDE SEQUENCE [LARGE SCALE GENOMIC DNA]</scope>
    <source>
        <strain evidence="5 6">TK</strain>
    </source>
</reference>
<keyword evidence="3" id="KW-0812">Transmembrane</keyword>
<organism evidence="5 6">
    <name type="scientific">Tieghemostelium lacteum</name>
    <name type="common">Slime mold</name>
    <name type="synonym">Dictyostelium lacteum</name>
    <dbReference type="NCBI Taxonomy" id="361077"/>
    <lineage>
        <taxon>Eukaryota</taxon>
        <taxon>Amoebozoa</taxon>
        <taxon>Evosea</taxon>
        <taxon>Eumycetozoa</taxon>
        <taxon>Dictyostelia</taxon>
        <taxon>Dictyosteliales</taxon>
        <taxon>Raperosteliaceae</taxon>
        <taxon>Tieghemostelium</taxon>
    </lineage>
</organism>
<dbReference type="EMBL" id="LODT01000001">
    <property type="protein sequence ID" value="KYR02807.1"/>
    <property type="molecule type" value="Genomic_DNA"/>
</dbReference>
<dbReference type="OMA" id="NICISEI"/>
<feature type="transmembrane region" description="Helical" evidence="3">
    <location>
        <begin position="514"/>
        <end position="536"/>
    </location>
</feature>
<dbReference type="InterPro" id="IPR032675">
    <property type="entry name" value="LRR_dom_sf"/>
</dbReference>
<sequence length="612" mass="70639">MFSLKDYCIDFIIQYIKSGKLFKTEQTKEKNDEVDHIQQEQTIDLTLLSSELLEYLFNILKKINKFKLNNDILEVLHRSSIQSLNLSNEDEINVKQWSKYLISQNTNNTSNTSNNSRSNNINSSTCIISLNLANLQGLKEKYLESILEYHKRLKHVNLSYCTNITGNSIYISKHLVSLNLRGCLNFKSENLKIISNNLKRLQILILSKISNINDIDLESLKQLESLTTLKLNNCHNITSLGLEFISEISKLKNLYLNYCTLLSQENALTHLSSKSLELLEISFCFIEDKSLGIIVEEPIEDLQQQQQEQDTQQQQQKTPILKISKDNSFFKLQSLRSLSIRHNRLTPNFLRLLIQEENREFLSQLKKLDLRESIFIKVESALCLYPTKLDSGFELYISSVLNRRSTNTCTNSNNNNSNGNISNNIFKDDRIILEDLYKSFNNITITSKNQLQLNRSSLYLSILEKQEHFPLILLGEDESFQARIVKNVLERRNFDVRIAENGKTAFEMFCETPFFVLVIMDIYMPIINGLNSIRMIRQYEKNTNRKRTPIIICSGNDSIVSHSDSNQVGDSNNNNQQAYDAFISKPLKPNVFDLILKLTSSNNITSSNNNKL</sequence>
<keyword evidence="6" id="KW-1185">Reference proteome</keyword>
<proteinExistence type="predicted"/>
<comment type="caution">
    <text evidence="5">The sequence shown here is derived from an EMBL/GenBank/DDBJ whole genome shotgun (WGS) entry which is preliminary data.</text>
</comment>